<keyword evidence="5" id="KW-0378">Hydrolase</keyword>
<dbReference type="FunFam" id="3.90.80.10:FF:000009">
    <property type="entry name" value="Inorganic pyrophosphatase"/>
    <property type="match status" value="1"/>
</dbReference>
<keyword evidence="10" id="KW-1185">Reference proteome</keyword>
<comment type="cofactor">
    <cofactor evidence="1">
        <name>Mg(2+)</name>
        <dbReference type="ChEBI" id="CHEBI:18420"/>
    </cofactor>
</comment>
<dbReference type="Gene3D" id="3.90.80.10">
    <property type="entry name" value="Inorganic pyrophosphatase"/>
    <property type="match status" value="1"/>
</dbReference>
<comment type="catalytic activity">
    <reaction evidence="8">
        <text>diphosphate + H2O = 2 phosphate + H(+)</text>
        <dbReference type="Rhea" id="RHEA:24576"/>
        <dbReference type="ChEBI" id="CHEBI:15377"/>
        <dbReference type="ChEBI" id="CHEBI:15378"/>
        <dbReference type="ChEBI" id="CHEBI:33019"/>
        <dbReference type="ChEBI" id="CHEBI:43474"/>
        <dbReference type="EC" id="3.6.1.1"/>
    </reaction>
</comment>
<accession>A0ABD6EJ81</accession>
<dbReference type="PANTHER" id="PTHR10286">
    <property type="entry name" value="INORGANIC PYROPHOSPHATASE"/>
    <property type="match status" value="1"/>
</dbReference>
<comment type="similarity">
    <text evidence="2">Belongs to the PPase family.</text>
</comment>
<evidence type="ECO:0000256" key="6">
    <source>
        <dbReference type="ARBA" id="ARBA00022842"/>
    </source>
</evidence>
<keyword evidence="4" id="KW-0479">Metal-binding</keyword>
<evidence type="ECO:0000313" key="9">
    <source>
        <dbReference type="EMBL" id="MFH4976612.1"/>
    </source>
</evidence>
<keyword evidence="6" id="KW-0460">Magnesium</keyword>
<evidence type="ECO:0000313" key="10">
    <source>
        <dbReference type="Proteomes" id="UP001608902"/>
    </source>
</evidence>
<organism evidence="9 10">
    <name type="scientific">Gnathostoma spinigerum</name>
    <dbReference type="NCBI Taxonomy" id="75299"/>
    <lineage>
        <taxon>Eukaryota</taxon>
        <taxon>Metazoa</taxon>
        <taxon>Ecdysozoa</taxon>
        <taxon>Nematoda</taxon>
        <taxon>Chromadorea</taxon>
        <taxon>Rhabditida</taxon>
        <taxon>Spirurina</taxon>
        <taxon>Gnathostomatomorpha</taxon>
        <taxon>Gnathostomatoidea</taxon>
        <taxon>Gnathostomatidae</taxon>
        <taxon>Gnathostoma</taxon>
    </lineage>
</organism>
<dbReference type="EMBL" id="JBGFUD010001677">
    <property type="protein sequence ID" value="MFH4976612.1"/>
    <property type="molecule type" value="Genomic_DNA"/>
</dbReference>
<evidence type="ECO:0000256" key="5">
    <source>
        <dbReference type="ARBA" id="ARBA00022801"/>
    </source>
</evidence>
<evidence type="ECO:0000256" key="7">
    <source>
        <dbReference type="ARBA" id="ARBA00032535"/>
    </source>
</evidence>
<dbReference type="PROSITE" id="PS00387">
    <property type="entry name" value="PPASE"/>
    <property type="match status" value="1"/>
</dbReference>
<dbReference type="SUPFAM" id="SSF50324">
    <property type="entry name" value="Inorganic pyrophosphatase"/>
    <property type="match status" value="1"/>
</dbReference>
<dbReference type="InterPro" id="IPR008162">
    <property type="entry name" value="Pyrophosphatase"/>
</dbReference>
<dbReference type="CDD" id="cd00412">
    <property type="entry name" value="pyrophosphatase"/>
    <property type="match status" value="1"/>
</dbReference>
<dbReference type="GO" id="GO:0004427">
    <property type="term" value="F:inorganic diphosphate phosphatase activity"/>
    <property type="evidence" value="ECO:0007669"/>
    <property type="project" value="UniProtKB-EC"/>
</dbReference>
<evidence type="ECO:0000256" key="1">
    <source>
        <dbReference type="ARBA" id="ARBA00001946"/>
    </source>
</evidence>
<dbReference type="GO" id="GO:0046872">
    <property type="term" value="F:metal ion binding"/>
    <property type="evidence" value="ECO:0007669"/>
    <property type="project" value="UniProtKB-KW"/>
</dbReference>
<evidence type="ECO:0000256" key="2">
    <source>
        <dbReference type="ARBA" id="ARBA00006220"/>
    </source>
</evidence>
<gene>
    <name evidence="9" type="ORF">AB6A40_003321</name>
</gene>
<dbReference type="Pfam" id="PF00719">
    <property type="entry name" value="Pyrophosphatase"/>
    <property type="match status" value="1"/>
</dbReference>
<dbReference type="AlphaFoldDB" id="A0ABD6EJ81"/>
<name>A0ABD6EJ81_9BILA</name>
<evidence type="ECO:0000256" key="4">
    <source>
        <dbReference type="ARBA" id="ARBA00022723"/>
    </source>
</evidence>
<protein>
    <recommendedName>
        <fullName evidence="3">inorganic diphosphatase</fullName>
        <ecNumber evidence="3">3.6.1.1</ecNumber>
    </recommendedName>
    <alternativeName>
        <fullName evidence="7">Pyrophosphate phospho-hydrolase</fullName>
    </alternativeName>
</protein>
<reference evidence="9 10" key="1">
    <citation type="submission" date="2024-08" db="EMBL/GenBank/DDBJ databases">
        <title>Gnathostoma spinigerum genome.</title>
        <authorList>
            <person name="Gonzalez-Bertolin B."/>
            <person name="Monzon S."/>
            <person name="Zaballos A."/>
            <person name="Jimenez P."/>
            <person name="Dekumyoy P."/>
            <person name="Varona S."/>
            <person name="Cuesta I."/>
            <person name="Sumanam S."/>
            <person name="Adisakwattana P."/>
            <person name="Gasser R.B."/>
            <person name="Hernandez-Gonzalez A."/>
            <person name="Young N.D."/>
            <person name="Perteguer M.J."/>
        </authorList>
    </citation>
    <scope>NUCLEOTIDE SEQUENCE [LARGE SCALE GENOMIC DNA]</scope>
    <source>
        <strain evidence="9">AL3</strain>
        <tissue evidence="9">Liver</tissue>
    </source>
</reference>
<dbReference type="InterPro" id="IPR036649">
    <property type="entry name" value="Pyrophosphatase_sf"/>
</dbReference>
<evidence type="ECO:0000256" key="3">
    <source>
        <dbReference type="ARBA" id="ARBA00012146"/>
    </source>
</evidence>
<proteinExistence type="inferred from homology"/>
<dbReference type="Proteomes" id="UP001608902">
    <property type="component" value="Unassembled WGS sequence"/>
</dbReference>
<dbReference type="EC" id="3.6.1.1" evidence="3"/>
<evidence type="ECO:0000256" key="8">
    <source>
        <dbReference type="ARBA" id="ARBA00047820"/>
    </source>
</evidence>
<sequence length="292" mass="33365">MASSGDMKKYTTVERGSLYTLDYRVFFKDEHDKYVSPWHDIPLFADKDKEIYNMIVEIPRWTNAKMEMATKLPMSPIKQDVKKGLPRFVDNVFPHHGYIWNYGAFPQTWENPAHITPETKTKGDNDPIDVLEIGSKVHKRGDVVQVKVLGTLCLIDEGETDWKIMTIDITDPLADSINSVDDVEKYLPGLMRASNEWFRTYKIPAGKPANQFGFQGHFKDATYAKKIVEETNEFWRELIKEQNPALNTEAHVPGAAHPANDEAWTKIVESSPALGQPGEIPETLGRWHYISE</sequence>
<comment type="caution">
    <text evidence="9">The sequence shown here is derived from an EMBL/GenBank/DDBJ whole genome shotgun (WGS) entry which is preliminary data.</text>
</comment>